<organism evidence="3 4">
    <name type="scientific">Vigna mungo</name>
    <name type="common">Black gram</name>
    <name type="synonym">Phaseolus mungo</name>
    <dbReference type="NCBI Taxonomy" id="3915"/>
    <lineage>
        <taxon>Eukaryota</taxon>
        <taxon>Viridiplantae</taxon>
        <taxon>Streptophyta</taxon>
        <taxon>Embryophyta</taxon>
        <taxon>Tracheophyta</taxon>
        <taxon>Spermatophyta</taxon>
        <taxon>Magnoliopsida</taxon>
        <taxon>eudicotyledons</taxon>
        <taxon>Gunneridae</taxon>
        <taxon>Pentapetalae</taxon>
        <taxon>rosids</taxon>
        <taxon>fabids</taxon>
        <taxon>Fabales</taxon>
        <taxon>Fabaceae</taxon>
        <taxon>Papilionoideae</taxon>
        <taxon>50 kb inversion clade</taxon>
        <taxon>NPAAA clade</taxon>
        <taxon>indigoferoid/millettioid clade</taxon>
        <taxon>Phaseoleae</taxon>
        <taxon>Vigna</taxon>
    </lineage>
</organism>
<dbReference type="AlphaFoldDB" id="A0AAQ3P422"/>
<protein>
    <recommendedName>
        <fullName evidence="2">Retrotransposon Copia-like N-terminal domain-containing protein</fullName>
    </recommendedName>
</protein>
<keyword evidence="4" id="KW-1185">Reference proteome</keyword>
<feature type="compositionally biased region" description="Polar residues" evidence="1">
    <location>
        <begin position="185"/>
        <end position="214"/>
    </location>
</feature>
<dbReference type="PANTHER" id="PTHR37610:SF55">
    <property type="entry name" value="RETROTRANSPOSON COPIA-LIKE N-TERMINAL DOMAIN-CONTAINING PROTEIN"/>
    <property type="match status" value="1"/>
</dbReference>
<evidence type="ECO:0000259" key="2">
    <source>
        <dbReference type="Pfam" id="PF14244"/>
    </source>
</evidence>
<accession>A0AAQ3P422</accession>
<evidence type="ECO:0000313" key="4">
    <source>
        <dbReference type="Proteomes" id="UP001374535"/>
    </source>
</evidence>
<feature type="region of interest" description="Disordered" evidence="1">
    <location>
        <begin position="185"/>
        <end position="215"/>
    </location>
</feature>
<dbReference type="Proteomes" id="UP001374535">
    <property type="component" value="Chromosome 2"/>
</dbReference>
<gene>
    <name evidence="3" type="ORF">V8G54_007818</name>
</gene>
<dbReference type="PANTHER" id="PTHR37610">
    <property type="entry name" value="CCHC-TYPE DOMAIN-CONTAINING PROTEIN"/>
    <property type="match status" value="1"/>
</dbReference>
<dbReference type="Pfam" id="PF14244">
    <property type="entry name" value="Retrotran_gag_3"/>
    <property type="match status" value="1"/>
</dbReference>
<feature type="domain" description="Retrotransposon Copia-like N-terminal" evidence="2">
    <location>
        <begin position="42"/>
        <end position="89"/>
    </location>
</feature>
<evidence type="ECO:0000256" key="1">
    <source>
        <dbReference type="SAM" id="MobiDB-lite"/>
    </source>
</evidence>
<reference evidence="3 4" key="1">
    <citation type="journal article" date="2023" name="Life. Sci Alliance">
        <title>Evolutionary insights into 3D genome organization and epigenetic landscape of Vigna mungo.</title>
        <authorList>
            <person name="Junaid A."/>
            <person name="Singh B."/>
            <person name="Bhatia S."/>
        </authorList>
    </citation>
    <scope>NUCLEOTIDE SEQUENCE [LARGE SCALE GENOMIC DNA]</scope>
    <source>
        <strain evidence="3">Urdbean</strain>
    </source>
</reference>
<dbReference type="EMBL" id="CP144699">
    <property type="protein sequence ID" value="WVZ20496.1"/>
    <property type="molecule type" value="Genomic_DNA"/>
</dbReference>
<dbReference type="InterPro" id="IPR029472">
    <property type="entry name" value="Copia-like_N"/>
</dbReference>
<proteinExistence type="predicted"/>
<sequence length="355" mass="39750">MAVIIHRSASKMNRLVLAFHVVLCLISFFDHLSNPVHPLFLHPGENPTLILVNPPLSDTNFQQWRHDMLVALETKNKDKFVLGTLSCPPPDDVLHEAWKRCNEMVISWLMHSMTLPIKQYLIWMDSAYEIWTDLLPCFSHCDKFCIVDLREELQSCKQDYVNGMGPMSALPKPFSLVLQEEGEFHNSSSQTPQDSMANLNFQDPQNKTSNTSRGGSFVARGRGCTNKFGGRAKYCDNYQRTNHTSNNCWIKYGLPQGYKPTIKHNFVPSNPSANLIDVVSHACNDSSIASDKAQVQCSFSGLLKQSQPSTTIMANINQCTPQSSGSSSTPKFSSWIIDSGATNHICSSRLIFNSL</sequence>
<evidence type="ECO:0000313" key="3">
    <source>
        <dbReference type="EMBL" id="WVZ20496.1"/>
    </source>
</evidence>
<name>A0AAQ3P422_VIGMU</name>